<gene>
    <name evidence="2" type="ORF">Poly59_39730</name>
</gene>
<feature type="signal peptide" evidence="1">
    <location>
        <begin position="1"/>
        <end position="25"/>
    </location>
</feature>
<evidence type="ECO:0000313" key="3">
    <source>
        <dbReference type="Proteomes" id="UP000317977"/>
    </source>
</evidence>
<organism evidence="2 3">
    <name type="scientific">Rubripirellula reticaptiva</name>
    <dbReference type="NCBI Taxonomy" id="2528013"/>
    <lineage>
        <taxon>Bacteria</taxon>
        <taxon>Pseudomonadati</taxon>
        <taxon>Planctomycetota</taxon>
        <taxon>Planctomycetia</taxon>
        <taxon>Pirellulales</taxon>
        <taxon>Pirellulaceae</taxon>
        <taxon>Rubripirellula</taxon>
    </lineage>
</organism>
<evidence type="ECO:0000256" key="1">
    <source>
        <dbReference type="SAM" id="SignalP"/>
    </source>
</evidence>
<evidence type="ECO:0000313" key="2">
    <source>
        <dbReference type="EMBL" id="TWU49358.1"/>
    </source>
</evidence>
<dbReference type="EMBL" id="SJPX01000004">
    <property type="protein sequence ID" value="TWU49358.1"/>
    <property type="molecule type" value="Genomic_DNA"/>
</dbReference>
<keyword evidence="3" id="KW-1185">Reference proteome</keyword>
<keyword evidence="1" id="KW-0732">Signal</keyword>
<dbReference type="SUPFAM" id="SSF109854">
    <property type="entry name" value="DinB/YfiT-like putative metalloenzymes"/>
    <property type="match status" value="1"/>
</dbReference>
<proteinExistence type="predicted"/>
<dbReference type="AlphaFoldDB" id="A0A5C6EKL4"/>
<dbReference type="OrthoDB" id="268753at2"/>
<protein>
    <recommendedName>
        <fullName evidence="4">DinB superfamily protein</fullName>
    </recommendedName>
</protein>
<reference evidence="2 3" key="1">
    <citation type="submission" date="2019-02" db="EMBL/GenBank/DDBJ databases">
        <title>Deep-cultivation of Planctomycetes and their phenomic and genomic characterization uncovers novel biology.</title>
        <authorList>
            <person name="Wiegand S."/>
            <person name="Jogler M."/>
            <person name="Boedeker C."/>
            <person name="Pinto D."/>
            <person name="Vollmers J."/>
            <person name="Rivas-Marin E."/>
            <person name="Kohn T."/>
            <person name="Peeters S.H."/>
            <person name="Heuer A."/>
            <person name="Rast P."/>
            <person name="Oberbeckmann S."/>
            <person name="Bunk B."/>
            <person name="Jeske O."/>
            <person name="Meyerdierks A."/>
            <person name="Storesund J.E."/>
            <person name="Kallscheuer N."/>
            <person name="Luecker S."/>
            <person name="Lage O.M."/>
            <person name="Pohl T."/>
            <person name="Merkel B.J."/>
            <person name="Hornburger P."/>
            <person name="Mueller R.-W."/>
            <person name="Bruemmer F."/>
            <person name="Labrenz M."/>
            <person name="Spormann A.M."/>
            <person name="Op Den Camp H."/>
            <person name="Overmann J."/>
            <person name="Amann R."/>
            <person name="Jetten M.S.M."/>
            <person name="Mascher T."/>
            <person name="Medema M.H."/>
            <person name="Devos D.P."/>
            <person name="Kaster A.-K."/>
            <person name="Ovreas L."/>
            <person name="Rohde M."/>
            <person name="Galperin M.Y."/>
            <person name="Jogler C."/>
        </authorList>
    </citation>
    <scope>NUCLEOTIDE SEQUENCE [LARGE SCALE GENOMIC DNA]</scope>
    <source>
        <strain evidence="2 3">Poly59</strain>
    </source>
</reference>
<dbReference type="Proteomes" id="UP000317977">
    <property type="component" value="Unassembled WGS sequence"/>
</dbReference>
<dbReference type="InterPro" id="IPR034660">
    <property type="entry name" value="DinB/YfiT-like"/>
</dbReference>
<dbReference type="RefSeq" id="WP_146535627.1">
    <property type="nucleotide sequence ID" value="NZ_SJPX01000004.1"/>
</dbReference>
<name>A0A5C6EKL4_9BACT</name>
<dbReference type="Gene3D" id="1.20.120.450">
    <property type="entry name" value="dinb family like domain"/>
    <property type="match status" value="1"/>
</dbReference>
<evidence type="ECO:0008006" key="4">
    <source>
        <dbReference type="Google" id="ProtNLM"/>
    </source>
</evidence>
<accession>A0A5C6EKL4</accession>
<feature type="chain" id="PRO_5022774733" description="DinB superfamily protein" evidence="1">
    <location>
        <begin position="26"/>
        <end position="364"/>
    </location>
</feature>
<comment type="caution">
    <text evidence="2">The sequence shown here is derived from an EMBL/GenBank/DDBJ whole genome shotgun (WGS) entry which is preliminary data.</text>
</comment>
<sequence precursor="true">MHRLFCLLTLIATLAAGDFITTKSAAGNEPVAIRKWPAGNLSVETFPGPKFNIWPDGTFKTTTTDNMPVGDTIDVQQVKLGDNSAFAVQLNASGAQITIIPASSMDQPWHGDFPESLAANLLVLGGDSAKSLMSPQTKRLVTHLDPPQILLSDVDPQSETFSAISEWLLSESQSRRISHNTLAISAKRDDAPARQVIAMTDQAWPMPADLNELFTAMEKSCKASQEVFAELSAEQMNFEPSNGTHTPRWNAEHMMGRQLKFFSEIYHAVDPAIPVMDLNPKQMPPDYRAAHPDWDGAEEARQMERVSQFCRRFAYLLDGISPDQKAPASRWPSLAALLKQMDRHYDEHTANTVQKFSLPDWPAK</sequence>